<protein>
    <recommendedName>
        <fullName evidence="2">TRASH domain-containing protein</fullName>
    </recommendedName>
</protein>
<evidence type="ECO:0008006" key="2">
    <source>
        <dbReference type="Google" id="ProtNLM"/>
    </source>
</evidence>
<reference evidence="1" key="1">
    <citation type="submission" date="2019-11" db="EMBL/GenBank/DDBJ databases">
        <authorList>
            <person name="Feng L."/>
        </authorList>
    </citation>
    <scope>NUCLEOTIDE SEQUENCE</scope>
    <source>
        <strain evidence="1">CTertiumLFYP3</strain>
    </source>
</reference>
<organism evidence="1">
    <name type="scientific">Clostridium tertium</name>
    <dbReference type="NCBI Taxonomy" id="1559"/>
    <lineage>
        <taxon>Bacteria</taxon>
        <taxon>Bacillati</taxon>
        <taxon>Bacillota</taxon>
        <taxon>Clostridia</taxon>
        <taxon>Eubacteriales</taxon>
        <taxon>Clostridiaceae</taxon>
        <taxon>Clostridium</taxon>
    </lineage>
</organism>
<evidence type="ECO:0000313" key="1">
    <source>
        <dbReference type="EMBL" id="VYT68192.1"/>
    </source>
</evidence>
<sequence>MKKCKYCNKELTENYFENKIGIFCSEDHFNKYLDRLSDKEYVEIQNKFCVCSDD</sequence>
<dbReference type="AlphaFoldDB" id="A0A6N2YSB8"/>
<accession>A0A6N2YSB8</accession>
<gene>
    <name evidence="1" type="ORF">CTLFYP3_00424</name>
</gene>
<name>A0A6N2YSB8_9CLOT</name>
<dbReference type="RefSeq" id="WP_421755391.1">
    <property type="nucleotide sequence ID" value="NZ_CACRTO010000005.1"/>
</dbReference>
<dbReference type="EMBL" id="CACRTO010000005">
    <property type="protein sequence ID" value="VYT68192.1"/>
    <property type="molecule type" value="Genomic_DNA"/>
</dbReference>
<proteinExistence type="predicted"/>